<protein>
    <submittedName>
        <fullName evidence="2">Uncharacterized protein</fullName>
    </submittedName>
</protein>
<evidence type="ECO:0000313" key="3">
    <source>
        <dbReference type="Proteomes" id="UP000002059"/>
    </source>
</evidence>
<proteinExistence type="predicted"/>
<reference evidence="2 3" key="1">
    <citation type="journal article" date="2011" name="PLoS Genet.">
        <title>Comparative genomic analysis of human fungal pathogens causing paracoccidioidomycosis.</title>
        <authorList>
            <person name="Desjardins C.A."/>
            <person name="Champion M.D."/>
            <person name="Holder J.W."/>
            <person name="Muszewska A."/>
            <person name="Goldberg J."/>
            <person name="Bailao A.M."/>
            <person name="Brigido M.M."/>
            <person name="Ferreira M.E."/>
            <person name="Garcia A.M."/>
            <person name="Grynberg M."/>
            <person name="Gujja S."/>
            <person name="Heiman D.I."/>
            <person name="Henn M.R."/>
            <person name="Kodira C.D."/>
            <person name="Leon-Narvaez H."/>
            <person name="Longo L.V."/>
            <person name="Ma L.J."/>
            <person name="Malavazi I."/>
            <person name="Matsuo A.L."/>
            <person name="Morais F.V."/>
            <person name="Pereira M."/>
            <person name="Rodriguez-Brito S."/>
            <person name="Sakthikumar S."/>
            <person name="Salem-Izacc S.M."/>
            <person name="Sykes S.M."/>
            <person name="Teixeira M.M."/>
            <person name="Vallejo M.C."/>
            <person name="Walter M.E."/>
            <person name="Yandava C."/>
            <person name="Young S."/>
            <person name="Zeng Q."/>
            <person name="Zucker J."/>
            <person name="Felipe M.S."/>
            <person name="Goldman G.H."/>
            <person name="Haas B.J."/>
            <person name="McEwen J.G."/>
            <person name="Nino-Vega G."/>
            <person name="Puccia R."/>
            <person name="San-Blas G."/>
            <person name="Soares C.M."/>
            <person name="Birren B.W."/>
            <person name="Cuomo C.A."/>
        </authorList>
    </citation>
    <scope>NUCLEOTIDE SEQUENCE [LARGE SCALE GENOMIC DNA]</scope>
    <source>
        <strain evidence="3">ATCC MYA-826 / Pb01</strain>
    </source>
</reference>
<dbReference type="EMBL" id="KN294008">
    <property type="protein sequence ID" value="KGQ01124.1"/>
    <property type="molecule type" value="Genomic_DNA"/>
</dbReference>
<dbReference type="STRING" id="502779.A0A0A2VJS9"/>
<feature type="chain" id="PRO_5001995391" evidence="1">
    <location>
        <begin position="22"/>
        <end position="141"/>
    </location>
</feature>
<dbReference type="KEGG" id="pbl:PAAG_12162"/>
<dbReference type="Proteomes" id="UP000002059">
    <property type="component" value="Partially assembled WGS sequence"/>
</dbReference>
<accession>A0A0A2VJS9</accession>
<dbReference type="OrthoDB" id="2748312at2759"/>
<dbReference type="OMA" id="HANLAQF"/>
<evidence type="ECO:0000313" key="2">
    <source>
        <dbReference type="EMBL" id="KGQ01124.1"/>
    </source>
</evidence>
<gene>
    <name evidence="2" type="ORF">PAAG_12162</name>
</gene>
<dbReference type="GeneID" id="9095179"/>
<organism evidence="2 3">
    <name type="scientific">Paracoccidioides lutzii (strain ATCC MYA-826 / Pb01)</name>
    <name type="common">Paracoccidioides brasiliensis</name>
    <dbReference type="NCBI Taxonomy" id="502779"/>
    <lineage>
        <taxon>Eukaryota</taxon>
        <taxon>Fungi</taxon>
        <taxon>Dikarya</taxon>
        <taxon>Ascomycota</taxon>
        <taxon>Pezizomycotina</taxon>
        <taxon>Eurotiomycetes</taxon>
        <taxon>Eurotiomycetidae</taxon>
        <taxon>Onygenales</taxon>
        <taxon>Ajellomycetaceae</taxon>
        <taxon>Paracoccidioides</taxon>
    </lineage>
</organism>
<dbReference type="RefSeq" id="XP_015702678.1">
    <property type="nucleotide sequence ID" value="XM_015847687.1"/>
</dbReference>
<sequence length="141" mass="14520">MAKLLSVAAVSLLCLFAPVSAQENLEDETALSAAEVLGNGVSPASPLFSRNILDSRQTYRCVDAGYYPCSRMFMTPINVAAVDPDGAAVRPIVVRLAQPAVMAAVVSIRAESAVGTASLAVLALSAISSVESGDAELPARL</sequence>
<keyword evidence="1" id="KW-0732">Signal</keyword>
<keyword evidence="3" id="KW-1185">Reference proteome</keyword>
<feature type="signal peptide" evidence="1">
    <location>
        <begin position="1"/>
        <end position="21"/>
    </location>
</feature>
<dbReference type="VEuPathDB" id="FungiDB:PAAG_12162"/>
<dbReference type="AlphaFoldDB" id="A0A0A2VJS9"/>
<evidence type="ECO:0000256" key="1">
    <source>
        <dbReference type="SAM" id="SignalP"/>
    </source>
</evidence>
<name>A0A0A2VJS9_PARBA</name>
<dbReference type="HOGENOM" id="CLU_2026037_0_0_1"/>